<dbReference type="Proteomes" id="UP000243528">
    <property type="component" value="Unassembled WGS sequence"/>
</dbReference>
<dbReference type="RefSeq" id="WP_106538902.1">
    <property type="nucleotide sequence ID" value="NZ_PYGE01000017.1"/>
</dbReference>
<dbReference type="AlphaFoldDB" id="A0A2P8DR62"/>
<dbReference type="PROSITE" id="PS50110">
    <property type="entry name" value="RESPONSE_REGULATORY"/>
    <property type="match status" value="1"/>
</dbReference>
<comment type="caution">
    <text evidence="3">The sequence shown here is derived from an EMBL/GenBank/DDBJ whole genome shotgun (WGS) entry which is preliminary data.</text>
</comment>
<dbReference type="GO" id="GO:0000160">
    <property type="term" value="P:phosphorelay signal transduction system"/>
    <property type="evidence" value="ECO:0007669"/>
    <property type="project" value="InterPro"/>
</dbReference>
<dbReference type="SUPFAM" id="SSF52172">
    <property type="entry name" value="CheY-like"/>
    <property type="match status" value="1"/>
</dbReference>
<dbReference type="InterPro" id="IPR001789">
    <property type="entry name" value="Sig_transdc_resp-reg_receiver"/>
</dbReference>
<evidence type="ECO:0000313" key="3">
    <source>
        <dbReference type="EMBL" id="PSK99711.1"/>
    </source>
</evidence>
<evidence type="ECO:0000256" key="1">
    <source>
        <dbReference type="PROSITE-ProRule" id="PRU00169"/>
    </source>
</evidence>
<dbReference type="EMBL" id="PYGE01000017">
    <property type="protein sequence ID" value="PSK99711.1"/>
    <property type="molecule type" value="Genomic_DNA"/>
</dbReference>
<dbReference type="Gene3D" id="3.40.50.2300">
    <property type="match status" value="1"/>
</dbReference>
<reference evidence="3 4" key="1">
    <citation type="submission" date="2018-03" db="EMBL/GenBank/DDBJ databases">
        <title>Genomic Encyclopedia of Archaeal and Bacterial Type Strains, Phase II (KMG-II): from individual species to whole genera.</title>
        <authorList>
            <person name="Goeker M."/>
        </authorList>
    </citation>
    <scope>NUCLEOTIDE SEQUENCE [LARGE SCALE GENOMIC DNA]</scope>
    <source>
        <strain evidence="3 4">DSM 45211</strain>
    </source>
</reference>
<dbReference type="OrthoDB" id="3395459at2"/>
<proteinExistence type="predicted"/>
<accession>A0A2P8DR62</accession>
<name>A0A2P8DR62_9ACTN</name>
<feature type="domain" description="Response regulatory" evidence="2">
    <location>
        <begin position="9"/>
        <end position="128"/>
    </location>
</feature>
<evidence type="ECO:0000259" key="2">
    <source>
        <dbReference type="PROSITE" id="PS50110"/>
    </source>
</evidence>
<sequence>MSSTEPTMTILVYSDDRATREKVRLAVGRRPAAGLPRVEFVEVATHAAVTKALDAGGIDVVVLDGEAVPAGGMGIARSVKEEIYQAPPVLVLIGRPDDAWLATWSRAEAAVSHPLDPAAVASAVADLMRRRAAGAAAAS</sequence>
<organism evidence="3 4">
    <name type="scientific">Haloactinopolyspora alba</name>
    <dbReference type="NCBI Taxonomy" id="648780"/>
    <lineage>
        <taxon>Bacteria</taxon>
        <taxon>Bacillati</taxon>
        <taxon>Actinomycetota</taxon>
        <taxon>Actinomycetes</taxon>
        <taxon>Jiangellales</taxon>
        <taxon>Jiangellaceae</taxon>
        <taxon>Haloactinopolyspora</taxon>
    </lineage>
</organism>
<dbReference type="InterPro" id="IPR011006">
    <property type="entry name" value="CheY-like_superfamily"/>
</dbReference>
<protein>
    <recommendedName>
        <fullName evidence="2">Response regulatory domain-containing protein</fullName>
    </recommendedName>
</protein>
<keyword evidence="4" id="KW-1185">Reference proteome</keyword>
<gene>
    <name evidence="3" type="ORF">CLV30_11714</name>
</gene>
<evidence type="ECO:0000313" key="4">
    <source>
        <dbReference type="Proteomes" id="UP000243528"/>
    </source>
</evidence>
<feature type="modified residue" description="4-aspartylphosphate" evidence="1">
    <location>
        <position position="64"/>
    </location>
</feature>
<keyword evidence="1" id="KW-0597">Phosphoprotein</keyword>